<evidence type="ECO:0000313" key="2">
    <source>
        <dbReference type="EMBL" id="SPD29972.1"/>
    </source>
</evidence>
<dbReference type="AlphaFoldDB" id="A0A2N9IYJ5"/>
<reference evidence="2" key="1">
    <citation type="submission" date="2018-02" db="EMBL/GenBank/DDBJ databases">
        <authorList>
            <person name="Cohen D.B."/>
            <person name="Kent A.D."/>
        </authorList>
    </citation>
    <scope>NUCLEOTIDE SEQUENCE</scope>
</reference>
<sequence>MKKRIFAWETKVQTTAQSNTPPPTKVEQIASAEEEELNDDYDLEYSAATRPSKGKQRVIDEATQNPSFNPVVAIDEPMPNATILFRQEDIISQVTDEGIPAQVEEDIVKVEPSMGFPEEDHSFTDLVEFRRTKFNATNPITAEFIAAELVLFMEKFDKEEYNGQPPEHFWIWTGSFDDFIQFKVPSEGLPLLIQLKERYGDFMAGFQFGATTGSFMLSMLCAILLDMQNSFVGNIDEVRLLEWRGVVRELMKAGFAVGFILDHLRDMARAVFNQRAKGVIENLNTQIVDLKKTFTELEFRRDQLVAGGLAPTIPSAYSRISDGLLN</sequence>
<organism evidence="2">
    <name type="scientific">Fagus sylvatica</name>
    <name type="common">Beechnut</name>
    <dbReference type="NCBI Taxonomy" id="28930"/>
    <lineage>
        <taxon>Eukaryota</taxon>
        <taxon>Viridiplantae</taxon>
        <taxon>Streptophyta</taxon>
        <taxon>Embryophyta</taxon>
        <taxon>Tracheophyta</taxon>
        <taxon>Spermatophyta</taxon>
        <taxon>Magnoliopsida</taxon>
        <taxon>eudicotyledons</taxon>
        <taxon>Gunneridae</taxon>
        <taxon>Pentapetalae</taxon>
        <taxon>rosids</taxon>
        <taxon>fabids</taxon>
        <taxon>Fagales</taxon>
        <taxon>Fagaceae</taxon>
        <taxon>Fagus</taxon>
    </lineage>
</organism>
<feature type="coiled-coil region" evidence="1">
    <location>
        <begin position="273"/>
        <end position="300"/>
    </location>
</feature>
<evidence type="ECO:0000256" key="1">
    <source>
        <dbReference type="SAM" id="Coils"/>
    </source>
</evidence>
<gene>
    <name evidence="2" type="ORF">FSB_LOCUS57854</name>
</gene>
<protein>
    <submittedName>
        <fullName evidence="2">Uncharacterized protein</fullName>
    </submittedName>
</protein>
<proteinExistence type="predicted"/>
<dbReference type="EMBL" id="OIVN01006294">
    <property type="protein sequence ID" value="SPD29972.1"/>
    <property type="molecule type" value="Genomic_DNA"/>
</dbReference>
<keyword evidence="1" id="KW-0175">Coiled coil</keyword>
<name>A0A2N9IYJ5_FAGSY</name>
<accession>A0A2N9IYJ5</accession>